<proteinExistence type="predicted"/>
<evidence type="ECO:0000313" key="1">
    <source>
        <dbReference type="EMBL" id="KAL0571868.1"/>
    </source>
</evidence>
<gene>
    <name evidence="1" type="ORF">V5O48_010088</name>
</gene>
<accession>A0ABR3F9T1</accession>
<reference evidence="1 2" key="1">
    <citation type="submission" date="2024-02" db="EMBL/GenBank/DDBJ databases">
        <title>A draft genome for the cacao thread blight pathogen Marasmius crinis-equi.</title>
        <authorList>
            <person name="Cohen S.P."/>
            <person name="Baruah I.K."/>
            <person name="Amoako-Attah I."/>
            <person name="Bukari Y."/>
            <person name="Meinhardt L.W."/>
            <person name="Bailey B.A."/>
        </authorList>
    </citation>
    <scope>NUCLEOTIDE SEQUENCE [LARGE SCALE GENOMIC DNA]</scope>
    <source>
        <strain evidence="1 2">GH-76</strain>
    </source>
</reference>
<dbReference type="EMBL" id="JBAHYK010000704">
    <property type="protein sequence ID" value="KAL0571868.1"/>
    <property type="molecule type" value="Genomic_DNA"/>
</dbReference>
<organism evidence="1 2">
    <name type="scientific">Marasmius crinis-equi</name>
    <dbReference type="NCBI Taxonomy" id="585013"/>
    <lineage>
        <taxon>Eukaryota</taxon>
        <taxon>Fungi</taxon>
        <taxon>Dikarya</taxon>
        <taxon>Basidiomycota</taxon>
        <taxon>Agaricomycotina</taxon>
        <taxon>Agaricomycetes</taxon>
        <taxon>Agaricomycetidae</taxon>
        <taxon>Agaricales</taxon>
        <taxon>Marasmiineae</taxon>
        <taxon>Marasmiaceae</taxon>
        <taxon>Marasmius</taxon>
    </lineage>
</organism>
<sequence>MNASCQCGQYQPCQARIQWEEKLVGLAFQHFSGLEPSDIEPVFTIALYHTRNPMLSFPKLTLLTSPLLALQSIWNTAVGGGDRAIDAFLGYFFLAAQLEWPVVCERVSRKMRDTLPELVGPLLRSHYRTLFERMDDSLATKDRNSYAQYRTFFVPFFESALQLSLSNLNACSRMEMETNLKRFDDPIRALRRCLRSCDDNTLQKFEAWVFEKYHRDIPAFILDTRICLDTLDAFAIETITSQILNMPKNIRELLTLCPSFIKRAADVLEGFVRDVLEPSLGTTDASVQALQTVACISQNCRDCTMVLSPFIEDLHKTSIRIRAKEEVRVHIEALLSRTRCWGVRWNTDTKTYPYTLCITKPESLCQLAAWARKQSTALRLFDYLGDGESKQKIFGDNYSWVADTIAGKVLKKRSRSEESISGSLRGPSSKKPRLTFGLYMAT</sequence>
<comment type="caution">
    <text evidence="1">The sequence shown here is derived from an EMBL/GenBank/DDBJ whole genome shotgun (WGS) entry which is preliminary data.</text>
</comment>
<protein>
    <submittedName>
        <fullName evidence="1">Uncharacterized protein</fullName>
    </submittedName>
</protein>
<dbReference type="Proteomes" id="UP001465976">
    <property type="component" value="Unassembled WGS sequence"/>
</dbReference>
<evidence type="ECO:0000313" key="2">
    <source>
        <dbReference type="Proteomes" id="UP001465976"/>
    </source>
</evidence>
<name>A0ABR3F9T1_9AGAR</name>
<keyword evidence="2" id="KW-1185">Reference proteome</keyword>